<evidence type="ECO:0000256" key="1">
    <source>
        <dbReference type="ARBA" id="ARBA00023242"/>
    </source>
</evidence>
<dbReference type="PANTHER" id="PTHR38111:SF6">
    <property type="entry name" value="FINGER DOMAIN PROTEIN, PUTATIVE (AFU_ORTHOLOGUE AFUA_8G01940)-RELATED"/>
    <property type="match status" value="1"/>
</dbReference>
<feature type="domain" description="Zn(2)-C6 fungal-type" evidence="2">
    <location>
        <begin position="25"/>
        <end position="53"/>
    </location>
</feature>
<protein>
    <recommendedName>
        <fullName evidence="2">Zn(2)-C6 fungal-type domain-containing protein</fullName>
    </recommendedName>
</protein>
<dbReference type="SMART" id="SM00066">
    <property type="entry name" value="GAL4"/>
    <property type="match status" value="1"/>
</dbReference>
<dbReference type="STRING" id="1531966.A0A0A1TR14"/>
<evidence type="ECO:0000313" key="3">
    <source>
        <dbReference type="EMBL" id="CEJ94450.1"/>
    </source>
</evidence>
<dbReference type="InterPro" id="IPR053178">
    <property type="entry name" value="Osmoadaptation_assoc"/>
</dbReference>
<evidence type="ECO:0000313" key="4">
    <source>
        <dbReference type="Proteomes" id="UP000039046"/>
    </source>
</evidence>
<dbReference type="PROSITE" id="PS00463">
    <property type="entry name" value="ZN2_CY6_FUNGAL_1"/>
    <property type="match status" value="1"/>
</dbReference>
<dbReference type="Pfam" id="PF00172">
    <property type="entry name" value="Zn_clus"/>
    <property type="match status" value="1"/>
</dbReference>
<accession>A0A0A1TR14</accession>
<gene>
    <name evidence="3" type="ORF">VHEMI09980</name>
</gene>
<dbReference type="InterPro" id="IPR036864">
    <property type="entry name" value="Zn2-C6_fun-type_DNA-bd_sf"/>
</dbReference>
<evidence type="ECO:0000259" key="2">
    <source>
        <dbReference type="PROSITE" id="PS50048"/>
    </source>
</evidence>
<dbReference type="SUPFAM" id="SSF57701">
    <property type="entry name" value="Zn2/Cys6 DNA-binding domain"/>
    <property type="match status" value="1"/>
</dbReference>
<reference evidence="3 4" key="1">
    <citation type="journal article" date="2015" name="Genome Announc.">
        <title>Draft Genome Sequence and Gene Annotation of the Entomopathogenic Fungus Verticillium hemipterigenum.</title>
        <authorList>
            <person name="Horn F."/>
            <person name="Habel A."/>
            <person name="Scharf D.H."/>
            <person name="Dworschak J."/>
            <person name="Brakhage A.A."/>
            <person name="Guthke R."/>
            <person name="Hertweck C."/>
            <person name="Linde J."/>
        </authorList>
    </citation>
    <scope>NUCLEOTIDE SEQUENCE [LARGE SCALE GENOMIC DNA]</scope>
</reference>
<dbReference type="OrthoDB" id="4937900at2759"/>
<dbReference type="AlphaFoldDB" id="A0A0A1TR14"/>
<dbReference type="InterPro" id="IPR001138">
    <property type="entry name" value="Zn2Cys6_DnaBD"/>
</dbReference>
<sequence length="480" mass="54307">MAPTGIKNDGDRTRTKLWAPKTRTGCFTCKSRRVKCDETRPRCKRCEKGHFVCQGYPAKPAVQQSSAAPLAPKLTTPPSPNHTGAFQDIRQAIYMAPRVGMLLEELSRMELYHNELNMGYIGSVMSYLTHLPIRVDQDPTLDLAIHCVAFTLKGFIQHDFTEAKFEMTDTKLLAAYCRALSGLQRALQDPQRSKSATVLCITKLLMLFECLRGTTRAEDLVKHERGASLLIQHRGPSRFTTEFEKCLLATHVPLIFNSTFFTSQICFLGEPEWMAAVQGCVSSAPQSVDRADFWLMYYTHAIPFANNLVKISRLITFPPACRETRALQQNVLAEETLKLYETIESWHTFIINAEPTGKMRTLWHIRWLNRVQITVVAMILQCHAVVAVGAGDIQAAYNHALRLTDSLILANKTRTSVSKAEYQFVTGVCRLVKMTKSEWVEFVIQAPQIDESGNEVRKLMSSDMYWRFFRACGCIPPTEP</sequence>
<keyword evidence="1" id="KW-0539">Nucleus</keyword>
<organism evidence="3 4">
    <name type="scientific">[Torrubiella] hemipterigena</name>
    <dbReference type="NCBI Taxonomy" id="1531966"/>
    <lineage>
        <taxon>Eukaryota</taxon>
        <taxon>Fungi</taxon>
        <taxon>Dikarya</taxon>
        <taxon>Ascomycota</taxon>
        <taxon>Pezizomycotina</taxon>
        <taxon>Sordariomycetes</taxon>
        <taxon>Hypocreomycetidae</taxon>
        <taxon>Hypocreales</taxon>
        <taxon>Clavicipitaceae</taxon>
        <taxon>Clavicipitaceae incertae sedis</taxon>
        <taxon>'Torrubiella' clade</taxon>
    </lineage>
</organism>
<dbReference type="GO" id="GO:0008270">
    <property type="term" value="F:zinc ion binding"/>
    <property type="evidence" value="ECO:0007669"/>
    <property type="project" value="InterPro"/>
</dbReference>
<dbReference type="Gene3D" id="4.10.240.10">
    <property type="entry name" value="Zn(2)-C6 fungal-type DNA-binding domain"/>
    <property type="match status" value="1"/>
</dbReference>
<name>A0A0A1TR14_9HYPO</name>
<dbReference type="PANTHER" id="PTHR38111">
    <property type="entry name" value="ZN(2)-C6 FUNGAL-TYPE DOMAIN-CONTAINING PROTEIN-RELATED"/>
    <property type="match status" value="1"/>
</dbReference>
<keyword evidence="4" id="KW-1185">Reference proteome</keyword>
<dbReference type="GO" id="GO:0000981">
    <property type="term" value="F:DNA-binding transcription factor activity, RNA polymerase II-specific"/>
    <property type="evidence" value="ECO:0007669"/>
    <property type="project" value="InterPro"/>
</dbReference>
<dbReference type="PROSITE" id="PS50048">
    <property type="entry name" value="ZN2_CY6_FUNGAL_2"/>
    <property type="match status" value="1"/>
</dbReference>
<dbReference type="HOGENOM" id="CLU_040454_0_0_1"/>
<dbReference type="CDD" id="cd00067">
    <property type="entry name" value="GAL4"/>
    <property type="match status" value="1"/>
</dbReference>
<dbReference type="EMBL" id="CDHN01000007">
    <property type="protein sequence ID" value="CEJ94450.1"/>
    <property type="molecule type" value="Genomic_DNA"/>
</dbReference>
<proteinExistence type="predicted"/>
<dbReference type="Proteomes" id="UP000039046">
    <property type="component" value="Unassembled WGS sequence"/>
</dbReference>